<reference evidence="1" key="1">
    <citation type="submission" date="2023-10" db="EMBL/GenBank/DDBJ databases">
        <authorList>
            <person name="Chen Y."/>
            <person name="Shah S."/>
            <person name="Dougan E. K."/>
            <person name="Thang M."/>
            <person name="Chan C."/>
        </authorList>
    </citation>
    <scope>NUCLEOTIDE SEQUENCE [LARGE SCALE GENOMIC DNA]</scope>
</reference>
<sequence length="235" mass="25203">DMLAAARVGDADLALPIERGFPLVGELPASCGAGRVATANFRDLASLRREAPRLNDGAVRWVAGERPHDGKLRRECRREANEGARGEGRFLAILINDCTAPTERILMVTLDVLADLARALRGQGPLRLHRKDFVRASKAPPLAQTAPCMADFEGLAGCDLELVGPALKRAPGLAGQPAACVAMRPRLEEVRAALRELAQAGEKECPPFPMRLACFLRLRALRKGGEALFAAGLDS</sequence>
<protein>
    <submittedName>
        <fullName evidence="1">Uncharacterized protein</fullName>
    </submittedName>
</protein>
<dbReference type="Proteomes" id="UP001189429">
    <property type="component" value="Unassembled WGS sequence"/>
</dbReference>
<proteinExistence type="predicted"/>
<comment type="caution">
    <text evidence="1">The sequence shown here is derived from an EMBL/GenBank/DDBJ whole genome shotgun (WGS) entry which is preliminary data.</text>
</comment>
<gene>
    <name evidence="1" type="ORF">PCOR1329_LOCUS6799</name>
</gene>
<feature type="non-terminal residue" evidence="1">
    <location>
        <position position="1"/>
    </location>
</feature>
<evidence type="ECO:0000313" key="2">
    <source>
        <dbReference type="Proteomes" id="UP001189429"/>
    </source>
</evidence>
<keyword evidence="2" id="KW-1185">Reference proteome</keyword>
<dbReference type="EMBL" id="CAUYUJ010001825">
    <property type="protein sequence ID" value="CAK0797818.1"/>
    <property type="molecule type" value="Genomic_DNA"/>
</dbReference>
<accession>A0ABN9PX05</accession>
<organism evidence="1 2">
    <name type="scientific">Prorocentrum cordatum</name>
    <dbReference type="NCBI Taxonomy" id="2364126"/>
    <lineage>
        <taxon>Eukaryota</taxon>
        <taxon>Sar</taxon>
        <taxon>Alveolata</taxon>
        <taxon>Dinophyceae</taxon>
        <taxon>Prorocentrales</taxon>
        <taxon>Prorocentraceae</taxon>
        <taxon>Prorocentrum</taxon>
    </lineage>
</organism>
<name>A0ABN9PX05_9DINO</name>
<evidence type="ECO:0000313" key="1">
    <source>
        <dbReference type="EMBL" id="CAK0797818.1"/>
    </source>
</evidence>